<dbReference type="EMBL" id="JBHLTQ010000004">
    <property type="protein sequence ID" value="MFC0604589.1"/>
    <property type="molecule type" value="Genomic_DNA"/>
</dbReference>
<feature type="compositionally biased region" description="Basic and acidic residues" evidence="1">
    <location>
        <begin position="181"/>
        <end position="202"/>
    </location>
</feature>
<sequence>MDEIILYKNHYKAIKIKAKHIIIALFKKHSSDRRPFNFFYPKIIERVDKYRDTFYSKLYSTKYVDAYEFFERRGMHYKASKDEVITLIFQNDIAPLFENFPTKKYESFIIAMARKEAIHNLFLHLDNFYDYYRLVYETESFQYIYLKGFDNLDFRDSKEYHDMLDIKYPNRMNSQANIEMKLPKEDDNSKTSSSKNDKDSEIQNKLNDFTDDERMIIGYLIYENYLKSKKRSITFNKFLLLVKIIGGYEELSIFYQKTNSNTLYKKGNEGPKYFAESSQVKLLNSLLFKLGDLGIDDISPLIRKELRKLK</sequence>
<evidence type="ECO:0008006" key="4">
    <source>
        <dbReference type="Google" id="ProtNLM"/>
    </source>
</evidence>
<dbReference type="Proteomes" id="UP001589832">
    <property type="component" value="Unassembled WGS sequence"/>
</dbReference>
<accession>A0ABV6Q8J4</accession>
<gene>
    <name evidence="2" type="ORF">ACFFGA_08495</name>
</gene>
<dbReference type="RefSeq" id="WP_386062487.1">
    <property type="nucleotide sequence ID" value="NZ_JBHLTQ010000004.1"/>
</dbReference>
<proteinExistence type="predicted"/>
<comment type="caution">
    <text evidence="2">The sequence shown here is derived from an EMBL/GenBank/DDBJ whole genome shotgun (WGS) entry which is preliminary data.</text>
</comment>
<keyword evidence="3" id="KW-1185">Reference proteome</keyword>
<evidence type="ECO:0000313" key="2">
    <source>
        <dbReference type="EMBL" id="MFC0604589.1"/>
    </source>
</evidence>
<feature type="region of interest" description="Disordered" evidence="1">
    <location>
        <begin position="180"/>
        <end position="204"/>
    </location>
</feature>
<evidence type="ECO:0000313" key="3">
    <source>
        <dbReference type="Proteomes" id="UP001589832"/>
    </source>
</evidence>
<evidence type="ECO:0000256" key="1">
    <source>
        <dbReference type="SAM" id="MobiDB-lite"/>
    </source>
</evidence>
<name>A0ABV6Q8J4_9FLAO</name>
<reference evidence="2 3" key="1">
    <citation type="submission" date="2024-09" db="EMBL/GenBank/DDBJ databases">
        <authorList>
            <person name="Sun Q."/>
            <person name="Mori K."/>
        </authorList>
    </citation>
    <scope>NUCLEOTIDE SEQUENCE [LARGE SCALE GENOMIC DNA]</scope>
    <source>
        <strain evidence="2 3">NCAIM B.02481</strain>
    </source>
</reference>
<organism evidence="2 3">
    <name type="scientific">Winogradskyella pulchriflava</name>
    <dbReference type="NCBI Taxonomy" id="1110688"/>
    <lineage>
        <taxon>Bacteria</taxon>
        <taxon>Pseudomonadati</taxon>
        <taxon>Bacteroidota</taxon>
        <taxon>Flavobacteriia</taxon>
        <taxon>Flavobacteriales</taxon>
        <taxon>Flavobacteriaceae</taxon>
        <taxon>Winogradskyella</taxon>
    </lineage>
</organism>
<protein>
    <recommendedName>
        <fullName evidence="4">RteC protein</fullName>
    </recommendedName>
</protein>